<name>A0A4Q7IYL2_9PSEU</name>
<evidence type="ECO:0000313" key="2">
    <source>
        <dbReference type="Proteomes" id="UP000292003"/>
    </source>
</evidence>
<proteinExistence type="predicted"/>
<dbReference type="OrthoDB" id="7409377at2"/>
<gene>
    <name evidence="1" type="ORF">EWH70_30740</name>
</gene>
<dbReference type="RefSeq" id="WP_130479067.1">
    <property type="nucleotide sequence ID" value="NZ_SFCC01000019.1"/>
</dbReference>
<evidence type="ECO:0000313" key="1">
    <source>
        <dbReference type="EMBL" id="RZQ60081.1"/>
    </source>
</evidence>
<sequence>MSAGSPQVRLANEIAAQFRNEPEDEAAKAIATHIRAFWDPRMKADLFRHVETGQDKLDPLVLAAARLIPR</sequence>
<dbReference type="Pfam" id="PF11390">
    <property type="entry name" value="FdsD"/>
    <property type="match status" value="1"/>
</dbReference>
<organism evidence="1 2">
    <name type="scientific">Amycolatopsis suaedae</name>
    <dbReference type="NCBI Taxonomy" id="2510978"/>
    <lineage>
        <taxon>Bacteria</taxon>
        <taxon>Bacillati</taxon>
        <taxon>Actinomycetota</taxon>
        <taxon>Actinomycetes</taxon>
        <taxon>Pseudonocardiales</taxon>
        <taxon>Pseudonocardiaceae</taxon>
        <taxon>Amycolatopsis</taxon>
    </lineage>
</organism>
<dbReference type="InterPro" id="IPR021074">
    <property type="entry name" value="Formate_DH_dsu"/>
</dbReference>
<dbReference type="Proteomes" id="UP000292003">
    <property type="component" value="Unassembled WGS sequence"/>
</dbReference>
<accession>A0A4Q7IYL2</accession>
<protein>
    <submittedName>
        <fullName evidence="1">Formate dehydrogenase</fullName>
    </submittedName>
</protein>
<dbReference type="EMBL" id="SFCC01000019">
    <property type="protein sequence ID" value="RZQ60081.1"/>
    <property type="molecule type" value="Genomic_DNA"/>
</dbReference>
<dbReference type="AlphaFoldDB" id="A0A4Q7IYL2"/>
<keyword evidence="2" id="KW-1185">Reference proteome</keyword>
<reference evidence="1 2" key="1">
    <citation type="submission" date="2019-02" db="EMBL/GenBank/DDBJ databases">
        <title>Draft genome sequence of Amycolatopsis sp. 8-3EHSu isolated from roots of Suaeda maritima.</title>
        <authorList>
            <person name="Duangmal K."/>
            <person name="Chantavorakit T."/>
        </authorList>
    </citation>
    <scope>NUCLEOTIDE SEQUENCE [LARGE SCALE GENOMIC DNA]</scope>
    <source>
        <strain evidence="1 2">8-3EHSu</strain>
    </source>
</reference>
<comment type="caution">
    <text evidence="1">The sequence shown here is derived from an EMBL/GenBank/DDBJ whole genome shotgun (WGS) entry which is preliminary data.</text>
</comment>